<accession>A0A445MUZ1</accession>
<protein>
    <submittedName>
        <fullName evidence="1">Uncharacterized protein</fullName>
    </submittedName>
</protein>
<name>A0A445MUZ1_9BACT</name>
<evidence type="ECO:0000313" key="1">
    <source>
        <dbReference type="EMBL" id="SPD73278.1"/>
    </source>
</evidence>
<dbReference type="AlphaFoldDB" id="A0A445MUZ1"/>
<gene>
    <name evidence="1" type="ORF">PITCH_A1770015</name>
</gene>
<dbReference type="EMBL" id="OJIN01000087">
    <property type="protein sequence ID" value="SPD73278.1"/>
    <property type="molecule type" value="Genomic_DNA"/>
</dbReference>
<sequence length="88" mass="10696">MKDERGAYYYPFPQNKRVRMYVQEEGDSVLFRLWNADDLQLWEDHGWIPYEAIKQAQEMYQRKNDFDPNQAYNLEIAKAVIKENKISF</sequence>
<organism evidence="1">
    <name type="scientific">uncultured Desulfobacterium sp</name>
    <dbReference type="NCBI Taxonomy" id="201089"/>
    <lineage>
        <taxon>Bacteria</taxon>
        <taxon>Pseudomonadati</taxon>
        <taxon>Thermodesulfobacteriota</taxon>
        <taxon>Desulfobacteria</taxon>
        <taxon>Desulfobacterales</taxon>
        <taxon>Desulfobacteriaceae</taxon>
        <taxon>Desulfobacterium</taxon>
        <taxon>environmental samples</taxon>
    </lineage>
</organism>
<proteinExistence type="predicted"/>
<reference evidence="1" key="1">
    <citation type="submission" date="2018-01" db="EMBL/GenBank/DDBJ databases">
        <authorList>
            <person name="Regsiter A."/>
            <person name="William W."/>
        </authorList>
    </citation>
    <scope>NUCLEOTIDE SEQUENCE</scope>
    <source>
        <strain evidence="1">TRIP AH-1</strain>
    </source>
</reference>